<sequence length="138" mass="14722">MDSRGPSFLFIPVSNDKPKQFPMNHSQHPYAESVFAVHQRYEDTSLIIFNQLQKSLGKLAKAQSAGVPLGGSVLPAQGSQPPRKKPEAGRGGAPDVRPEVTNEDKTPQVPAGNPSAEAGENQSPPQSKVPAFPKQTAV</sequence>
<proteinExistence type="predicted"/>
<organism evidence="2 3">
    <name type="scientific">Elysia marginata</name>
    <dbReference type="NCBI Taxonomy" id="1093978"/>
    <lineage>
        <taxon>Eukaryota</taxon>
        <taxon>Metazoa</taxon>
        <taxon>Spiralia</taxon>
        <taxon>Lophotrochozoa</taxon>
        <taxon>Mollusca</taxon>
        <taxon>Gastropoda</taxon>
        <taxon>Heterobranchia</taxon>
        <taxon>Euthyneura</taxon>
        <taxon>Panpulmonata</taxon>
        <taxon>Sacoglossa</taxon>
        <taxon>Placobranchoidea</taxon>
        <taxon>Plakobranchidae</taxon>
        <taxon>Elysia</taxon>
    </lineage>
</organism>
<accession>A0AAV4G1X2</accession>
<comment type="caution">
    <text evidence="2">The sequence shown here is derived from an EMBL/GenBank/DDBJ whole genome shotgun (WGS) entry which is preliminary data.</text>
</comment>
<evidence type="ECO:0000313" key="3">
    <source>
        <dbReference type="Proteomes" id="UP000762676"/>
    </source>
</evidence>
<evidence type="ECO:0000313" key="2">
    <source>
        <dbReference type="EMBL" id="GFR78970.1"/>
    </source>
</evidence>
<reference evidence="2 3" key="1">
    <citation type="journal article" date="2021" name="Elife">
        <title>Chloroplast acquisition without the gene transfer in kleptoplastic sea slugs, Plakobranchus ocellatus.</title>
        <authorList>
            <person name="Maeda T."/>
            <person name="Takahashi S."/>
            <person name="Yoshida T."/>
            <person name="Shimamura S."/>
            <person name="Takaki Y."/>
            <person name="Nagai Y."/>
            <person name="Toyoda A."/>
            <person name="Suzuki Y."/>
            <person name="Arimoto A."/>
            <person name="Ishii H."/>
            <person name="Satoh N."/>
            <person name="Nishiyama T."/>
            <person name="Hasebe M."/>
            <person name="Maruyama T."/>
            <person name="Minagawa J."/>
            <person name="Obokata J."/>
            <person name="Shigenobu S."/>
        </authorList>
    </citation>
    <scope>NUCLEOTIDE SEQUENCE [LARGE SCALE GENOMIC DNA]</scope>
</reference>
<dbReference type="Proteomes" id="UP000762676">
    <property type="component" value="Unassembled WGS sequence"/>
</dbReference>
<evidence type="ECO:0000256" key="1">
    <source>
        <dbReference type="SAM" id="MobiDB-lite"/>
    </source>
</evidence>
<protein>
    <submittedName>
        <fullName evidence="2">Uncharacterized protein</fullName>
    </submittedName>
</protein>
<keyword evidence="3" id="KW-1185">Reference proteome</keyword>
<name>A0AAV4G1X2_9GAST</name>
<feature type="region of interest" description="Disordered" evidence="1">
    <location>
        <begin position="63"/>
        <end position="138"/>
    </location>
</feature>
<dbReference type="EMBL" id="BMAT01001069">
    <property type="protein sequence ID" value="GFR78970.1"/>
    <property type="molecule type" value="Genomic_DNA"/>
</dbReference>
<feature type="compositionally biased region" description="Basic and acidic residues" evidence="1">
    <location>
        <begin position="96"/>
        <end position="106"/>
    </location>
</feature>
<gene>
    <name evidence="2" type="ORF">ElyMa_000544300</name>
</gene>
<dbReference type="AlphaFoldDB" id="A0AAV4G1X2"/>